<accession>A0ABN1KMF2</accession>
<name>A0ABN1KMF2_9BURK</name>
<gene>
    <name evidence="1" type="ORF">GCM10009107_63550</name>
</gene>
<dbReference type="Proteomes" id="UP001500279">
    <property type="component" value="Unassembled WGS sequence"/>
</dbReference>
<sequence>MHQPFTRPIAEALGANATLGRLLERLRESEARMATVRLVLPAALAAHVRPGVLDDEGWNLLVPNSAVAAKLRQCVPLLAQVLADQGWPRREIRVKVQSERA</sequence>
<dbReference type="EMBL" id="BAAAEW010000052">
    <property type="protein sequence ID" value="GAA0771182.1"/>
    <property type="molecule type" value="Genomic_DNA"/>
</dbReference>
<proteinExistence type="predicted"/>
<organism evidence="1 2">
    <name type="scientific">Ideonella azotifigens</name>
    <dbReference type="NCBI Taxonomy" id="513160"/>
    <lineage>
        <taxon>Bacteria</taxon>
        <taxon>Pseudomonadati</taxon>
        <taxon>Pseudomonadota</taxon>
        <taxon>Betaproteobacteria</taxon>
        <taxon>Burkholderiales</taxon>
        <taxon>Sphaerotilaceae</taxon>
        <taxon>Ideonella</taxon>
    </lineage>
</organism>
<comment type="caution">
    <text evidence="1">The sequence shown here is derived from an EMBL/GenBank/DDBJ whole genome shotgun (WGS) entry which is preliminary data.</text>
</comment>
<keyword evidence="2" id="KW-1185">Reference proteome</keyword>
<evidence type="ECO:0000313" key="1">
    <source>
        <dbReference type="EMBL" id="GAA0771182.1"/>
    </source>
</evidence>
<evidence type="ECO:0008006" key="3">
    <source>
        <dbReference type="Google" id="ProtNLM"/>
    </source>
</evidence>
<protein>
    <recommendedName>
        <fullName evidence="3">DUF721 domain-containing protein</fullName>
    </recommendedName>
</protein>
<reference evidence="1 2" key="1">
    <citation type="journal article" date="2019" name="Int. J. Syst. Evol. Microbiol.">
        <title>The Global Catalogue of Microorganisms (GCM) 10K type strain sequencing project: providing services to taxonomists for standard genome sequencing and annotation.</title>
        <authorList>
            <consortium name="The Broad Institute Genomics Platform"/>
            <consortium name="The Broad Institute Genome Sequencing Center for Infectious Disease"/>
            <person name="Wu L."/>
            <person name="Ma J."/>
        </authorList>
    </citation>
    <scope>NUCLEOTIDE SEQUENCE [LARGE SCALE GENOMIC DNA]</scope>
    <source>
        <strain evidence="1 2">JCM 15503</strain>
    </source>
</reference>
<evidence type="ECO:0000313" key="2">
    <source>
        <dbReference type="Proteomes" id="UP001500279"/>
    </source>
</evidence>